<evidence type="ECO:0000256" key="3">
    <source>
        <dbReference type="ARBA" id="ARBA00023163"/>
    </source>
</evidence>
<feature type="domain" description="HTH myb-type" evidence="9">
    <location>
        <begin position="1"/>
        <end position="50"/>
    </location>
</feature>
<dbReference type="STRING" id="742152.A0A2H3IUE0"/>
<dbReference type="AlphaFoldDB" id="A0A2H3IUE0"/>
<dbReference type="GO" id="GO:0000978">
    <property type="term" value="F:RNA polymerase II cis-regulatory region sequence-specific DNA binding"/>
    <property type="evidence" value="ECO:0007669"/>
    <property type="project" value="TreeGrafter"/>
</dbReference>
<feature type="region of interest" description="Disordered" evidence="6">
    <location>
        <begin position="341"/>
        <end position="403"/>
    </location>
</feature>
<dbReference type="GO" id="GO:0001006">
    <property type="term" value="F:RNA polymerase III type 3 promoter sequence-specific DNA binding"/>
    <property type="evidence" value="ECO:0007669"/>
    <property type="project" value="TreeGrafter"/>
</dbReference>
<dbReference type="PANTHER" id="PTHR46621:SF1">
    <property type="entry name" value="SNRNA-ACTIVATING PROTEIN COMPLEX SUBUNIT 4"/>
    <property type="match status" value="1"/>
</dbReference>
<dbReference type="GO" id="GO:0042796">
    <property type="term" value="P:snRNA transcription by RNA polymerase III"/>
    <property type="evidence" value="ECO:0007669"/>
    <property type="project" value="TreeGrafter"/>
</dbReference>
<keyword evidence="1" id="KW-0805">Transcription regulation</keyword>
<keyword evidence="5" id="KW-0863">Zinc-finger</keyword>
<feature type="compositionally biased region" description="Pro residues" evidence="6">
    <location>
        <begin position="353"/>
        <end position="366"/>
    </location>
</feature>
<dbReference type="InterPro" id="IPR013087">
    <property type="entry name" value="Znf_C2H2_type"/>
</dbReference>
<dbReference type="GO" id="GO:0019185">
    <property type="term" value="C:snRNA-activating protein complex"/>
    <property type="evidence" value="ECO:0007669"/>
    <property type="project" value="TreeGrafter"/>
</dbReference>
<feature type="compositionally biased region" description="Low complexity" evidence="6">
    <location>
        <begin position="367"/>
        <end position="386"/>
    </location>
</feature>
<dbReference type="PANTHER" id="PTHR46621">
    <property type="entry name" value="SNRNA-ACTIVATING PROTEIN COMPLEX SUBUNIT 4"/>
    <property type="match status" value="1"/>
</dbReference>
<feature type="region of interest" description="Disordered" evidence="6">
    <location>
        <begin position="159"/>
        <end position="205"/>
    </location>
</feature>
<dbReference type="Gene3D" id="1.10.10.60">
    <property type="entry name" value="Homeodomain-like"/>
    <property type="match status" value="3"/>
</dbReference>
<dbReference type="Pfam" id="PF00249">
    <property type="entry name" value="Myb_DNA-binding"/>
    <property type="match status" value="1"/>
</dbReference>
<evidence type="ECO:0000259" key="7">
    <source>
        <dbReference type="PROSITE" id="PS50090"/>
    </source>
</evidence>
<keyword evidence="5" id="KW-0479">Metal-binding</keyword>
<reference evidence="10 11" key="1">
    <citation type="journal article" date="2012" name="Science">
        <title>The Paleozoic origin of enzymatic lignin decomposition reconstructed from 31 fungal genomes.</title>
        <authorList>
            <person name="Floudas D."/>
            <person name="Binder M."/>
            <person name="Riley R."/>
            <person name="Barry K."/>
            <person name="Blanchette R.A."/>
            <person name="Henrissat B."/>
            <person name="Martinez A.T."/>
            <person name="Otillar R."/>
            <person name="Spatafora J.W."/>
            <person name="Yadav J.S."/>
            <person name="Aerts A."/>
            <person name="Benoit I."/>
            <person name="Boyd A."/>
            <person name="Carlson A."/>
            <person name="Copeland A."/>
            <person name="Coutinho P.M."/>
            <person name="de Vries R.P."/>
            <person name="Ferreira P."/>
            <person name="Findley K."/>
            <person name="Foster B."/>
            <person name="Gaskell J."/>
            <person name="Glotzer D."/>
            <person name="Gorecki P."/>
            <person name="Heitman J."/>
            <person name="Hesse C."/>
            <person name="Hori C."/>
            <person name="Igarashi K."/>
            <person name="Jurgens J.A."/>
            <person name="Kallen N."/>
            <person name="Kersten P."/>
            <person name="Kohler A."/>
            <person name="Kuees U."/>
            <person name="Kumar T.K.A."/>
            <person name="Kuo A."/>
            <person name="LaButti K."/>
            <person name="Larrondo L.F."/>
            <person name="Lindquist E."/>
            <person name="Ling A."/>
            <person name="Lombard V."/>
            <person name="Lucas S."/>
            <person name="Lundell T."/>
            <person name="Martin R."/>
            <person name="McLaughlin D.J."/>
            <person name="Morgenstern I."/>
            <person name="Morin E."/>
            <person name="Murat C."/>
            <person name="Nagy L.G."/>
            <person name="Nolan M."/>
            <person name="Ohm R.A."/>
            <person name="Patyshakuliyeva A."/>
            <person name="Rokas A."/>
            <person name="Ruiz-Duenas F.J."/>
            <person name="Sabat G."/>
            <person name="Salamov A."/>
            <person name="Samejima M."/>
            <person name="Schmutz J."/>
            <person name="Slot J.C."/>
            <person name="St John F."/>
            <person name="Stenlid J."/>
            <person name="Sun H."/>
            <person name="Sun S."/>
            <person name="Syed K."/>
            <person name="Tsang A."/>
            <person name="Wiebenga A."/>
            <person name="Young D."/>
            <person name="Pisabarro A."/>
            <person name="Eastwood D.C."/>
            <person name="Martin F."/>
            <person name="Cullen D."/>
            <person name="Grigoriev I.V."/>
            <person name="Hibbett D.S."/>
        </authorList>
    </citation>
    <scope>NUCLEOTIDE SEQUENCE [LARGE SCALE GENOMIC DNA]</scope>
    <source>
        <strain evidence="10 11">MD-104</strain>
    </source>
</reference>
<feature type="domain" description="HTH myb-type" evidence="9">
    <location>
        <begin position="55"/>
        <end position="109"/>
    </location>
</feature>
<dbReference type="InterPro" id="IPR001005">
    <property type="entry name" value="SANT/Myb"/>
</dbReference>
<feature type="domain" description="Myb-like" evidence="7">
    <location>
        <begin position="106"/>
        <end position="155"/>
    </location>
</feature>
<evidence type="ECO:0000256" key="6">
    <source>
        <dbReference type="SAM" id="MobiDB-lite"/>
    </source>
</evidence>
<sequence>MHGRAVGKPWTPEEDRLLTEAVAAHGEHDNWKTVALSVPGRTNKACRKRWLHSLSPSVKKSAWTPEEDARLRALLAAHGPRWAAIARGIPGRTDDACSKRYREALDPALRRGDWSAAEDAALAAAHARLGPRWGRVGLELGRSGLGCRNRWRMLERKKAMAAREGASHGEADAAPADAPRQPSEPAQAVWAGPSHPPQFWDPPSLPYGADAPGSSFSGYTPGLVADNAHFSPGSSMNAYTMDQSAPPPGEPYQYEPFPPVDHMSADIDYSLCHTQTPPFSPEHEANVIDPQLAAISASAEIPNNAQRNVIDHASPTTTAVPEQRDHSYAPPVHEDVTAAMSTSTLPGSSPRGSPQPNPVPSIPPPASAVSATTDTDDSGQSSSATQRALSTRHYRTAEEKARQMVPRRRYHKHGQVPVLSLYLRATDDVPAYACGHPRCWPADASGSSACYATSKELLNHNKMEHVDDMGGSTPFRCGLAGCKKSWKSINGLQYHLQMSKTHFQQALSTMTPPPAATTDSSSATAAATAPKTRKTFPCTRAGCGKQYKQLAGLQYHLAHGHPEEVPVQLAVIPPALARKVAEKTGRA</sequence>
<dbReference type="PROSITE" id="PS51294">
    <property type="entry name" value="HTH_MYB"/>
    <property type="match status" value="3"/>
</dbReference>
<dbReference type="SUPFAM" id="SSF46689">
    <property type="entry name" value="Homeodomain-like"/>
    <property type="match status" value="2"/>
</dbReference>
<organism evidence="10 11">
    <name type="scientific">Wolfiporia cocos (strain MD-104)</name>
    <name type="common">Brown rot fungus</name>
    <dbReference type="NCBI Taxonomy" id="742152"/>
    <lineage>
        <taxon>Eukaryota</taxon>
        <taxon>Fungi</taxon>
        <taxon>Dikarya</taxon>
        <taxon>Basidiomycota</taxon>
        <taxon>Agaricomycotina</taxon>
        <taxon>Agaricomycetes</taxon>
        <taxon>Polyporales</taxon>
        <taxon>Phaeolaceae</taxon>
        <taxon>Wolfiporia</taxon>
    </lineage>
</organism>
<dbReference type="InterPro" id="IPR017930">
    <property type="entry name" value="Myb_dom"/>
</dbReference>
<evidence type="ECO:0000256" key="5">
    <source>
        <dbReference type="PROSITE-ProRule" id="PRU00042"/>
    </source>
</evidence>
<keyword evidence="4" id="KW-0539">Nucleus</keyword>
<feature type="compositionally biased region" description="Pro residues" evidence="6">
    <location>
        <begin position="194"/>
        <end position="205"/>
    </location>
</feature>
<dbReference type="EMBL" id="KB467831">
    <property type="protein sequence ID" value="PCH33331.1"/>
    <property type="molecule type" value="Genomic_DNA"/>
</dbReference>
<dbReference type="PROSITE" id="PS00028">
    <property type="entry name" value="ZINC_FINGER_C2H2_1"/>
    <property type="match status" value="1"/>
</dbReference>
<dbReference type="OrthoDB" id="2143914at2759"/>
<dbReference type="InterPro" id="IPR051575">
    <property type="entry name" value="Myb-like_DNA-bd"/>
</dbReference>
<keyword evidence="11" id="KW-1185">Reference proteome</keyword>
<feature type="compositionally biased region" description="Low complexity" evidence="6">
    <location>
        <begin position="516"/>
        <end position="530"/>
    </location>
</feature>
<dbReference type="CDD" id="cd00167">
    <property type="entry name" value="SANT"/>
    <property type="match status" value="2"/>
</dbReference>
<feature type="domain" description="HTH myb-type" evidence="9">
    <location>
        <begin position="110"/>
        <end position="159"/>
    </location>
</feature>
<feature type="region of interest" description="Disordered" evidence="6">
    <location>
        <begin position="509"/>
        <end position="531"/>
    </location>
</feature>
<keyword evidence="2" id="KW-0238">DNA-binding</keyword>
<dbReference type="GO" id="GO:0042795">
    <property type="term" value="P:snRNA transcription by RNA polymerase II"/>
    <property type="evidence" value="ECO:0007669"/>
    <property type="project" value="TreeGrafter"/>
</dbReference>
<evidence type="ECO:0000313" key="11">
    <source>
        <dbReference type="Proteomes" id="UP000218811"/>
    </source>
</evidence>
<keyword evidence="3" id="KW-0804">Transcription</keyword>
<name>A0A2H3IUE0_WOLCO</name>
<evidence type="ECO:0008006" key="12">
    <source>
        <dbReference type="Google" id="ProtNLM"/>
    </source>
</evidence>
<dbReference type="SMART" id="SM00355">
    <property type="entry name" value="ZnF_C2H2"/>
    <property type="match status" value="3"/>
</dbReference>
<keyword evidence="5" id="KW-0862">Zinc</keyword>
<dbReference type="SMART" id="SM00717">
    <property type="entry name" value="SANT"/>
    <property type="match status" value="3"/>
</dbReference>
<dbReference type="PROSITE" id="PS50157">
    <property type="entry name" value="ZINC_FINGER_C2H2_2"/>
    <property type="match status" value="1"/>
</dbReference>
<evidence type="ECO:0000256" key="2">
    <source>
        <dbReference type="ARBA" id="ARBA00023125"/>
    </source>
</evidence>
<evidence type="ECO:0000259" key="9">
    <source>
        <dbReference type="PROSITE" id="PS51294"/>
    </source>
</evidence>
<proteinExistence type="predicted"/>
<dbReference type="Proteomes" id="UP000218811">
    <property type="component" value="Unassembled WGS sequence"/>
</dbReference>
<dbReference type="Pfam" id="PF13921">
    <property type="entry name" value="Myb_DNA-bind_6"/>
    <property type="match status" value="1"/>
</dbReference>
<dbReference type="InterPro" id="IPR009057">
    <property type="entry name" value="Homeodomain-like_sf"/>
</dbReference>
<accession>A0A2H3IUE0</accession>
<evidence type="ECO:0000259" key="8">
    <source>
        <dbReference type="PROSITE" id="PS50157"/>
    </source>
</evidence>
<dbReference type="OMA" id="YHLQISK"/>
<dbReference type="GO" id="GO:0008270">
    <property type="term" value="F:zinc ion binding"/>
    <property type="evidence" value="ECO:0007669"/>
    <property type="project" value="UniProtKB-KW"/>
</dbReference>
<feature type="domain" description="C2H2-type" evidence="8">
    <location>
        <begin position="536"/>
        <end position="566"/>
    </location>
</feature>
<dbReference type="PROSITE" id="PS50090">
    <property type="entry name" value="MYB_LIKE"/>
    <property type="match status" value="3"/>
</dbReference>
<evidence type="ECO:0000256" key="1">
    <source>
        <dbReference type="ARBA" id="ARBA00023015"/>
    </source>
</evidence>
<feature type="domain" description="Myb-like" evidence="7">
    <location>
        <begin position="55"/>
        <end position="105"/>
    </location>
</feature>
<feature type="domain" description="Myb-like" evidence="7">
    <location>
        <begin position="9"/>
        <end position="54"/>
    </location>
</feature>
<gene>
    <name evidence="10" type="ORF">WOLCODRAFT_159989</name>
</gene>
<evidence type="ECO:0000256" key="4">
    <source>
        <dbReference type="ARBA" id="ARBA00023242"/>
    </source>
</evidence>
<feature type="compositionally biased region" description="Polar residues" evidence="6">
    <location>
        <begin position="341"/>
        <end position="352"/>
    </location>
</feature>
<evidence type="ECO:0000313" key="10">
    <source>
        <dbReference type="EMBL" id="PCH33331.1"/>
    </source>
</evidence>
<protein>
    <recommendedName>
        <fullName evidence="12">C2H2-type domain-containing protein</fullName>
    </recommendedName>
</protein>